<dbReference type="Proteomes" id="UP001143910">
    <property type="component" value="Unassembled WGS sequence"/>
</dbReference>
<evidence type="ECO:0000313" key="2">
    <source>
        <dbReference type="Proteomes" id="UP001143910"/>
    </source>
</evidence>
<accession>A0ACC1N380</accession>
<comment type="caution">
    <text evidence="1">The sequence shown here is derived from an EMBL/GenBank/DDBJ whole genome shotgun (WGS) entry which is preliminary data.</text>
</comment>
<organism evidence="1 2">
    <name type="scientific">Zarea fungicola</name>
    <dbReference type="NCBI Taxonomy" id="93591"/>
    <lineage>
        <taxon>Eukaryota</taxon>
        <taxon>Fungi</taxon>
        <taxon>Dikarya</taxon>
        <taxon>Ascomycota</taxon>
        <taxon>Pezizomycotina</taxon>
        <taxon>Sordariomycetes</taxon>
        <taxon>Hypocreomycetidae</taxon>
        <taxon>Hypocreales</taxon>
        <taxon>Cordycipitaceae</taxon>
        <taxon>Zarea</taxon>
    </lineage>
</organism>
<protein>
    <submittedName>
        <fullName evidence="1">Uncharacterized protein</fullName>
    </submittedName>
</protein>
<dbReference type="EMBL" id="JANJQO010001005">
    <property type="protein sequence ID" value="KAJ2973238.1"/>
    <property type="molecule type" value="Genomic_DNA"/>
</dbReference>
<evidence type="ECO:0000313" key="1">
    <source>
        <dbReference type="EMBL" id="KAJ2973238.1"/>
    </source>
</evidence>
<reference evidence="1" key="1">
    <citation type="submission" date="2022-08" db="EMBL/GenBank/DDBJ databases">
        <title>Genome Sequence of Lecanicillium fungicola.</title>
        <authorList>
            <person name="Buettner E."/>
        </authorList>
    </citation>
    <scope>NUCLEOTIDE SEQUENCE</scope>
    <source>
        <strain evidence="1">Babe33</strain>
    </source>
</reference>
<gene>
    <name evidence="1" type="ORF">NQ176_g6719</name>
</gene>
<name>A0ACC1N380_9HYPO</name>
<keyword evidence="2" id="KW-1185">Reference proteome</keyword>
<sequence>MSAKAKGMPEGKTNGGDAQETTYWSSALNSISIWNSSKPTNAPTGKESPEESEATKLKASTDHLTKPFHGQSLRSYPKGCPHLKVQWFHAIDVSKRTALPHSEKTSAATDSKTQPKPKKFSPFSTQDSRRIEAKYQSLLEADEDRRNGTASAVNEAAKPLNNSSANVDTNVPVNEDFLFDVSIRERELGPVYWLGPVYEVRRGTWFFQDGSNLRPCDENLAAQLEEGYINMKAWIGPEKQGKAKPAAASDKVLAEGTAAATSCGSAVESEAKPPKLKSHRLFGTYMNNTVTYEDGNTAWLVSDGVLSWVATSAYERFAGGGHMSGVKLIRGYSDQTKPKDKDTADKQNATGKVPSSKRPNSDDDPKANSKSTEKALLRRRLSTIMDSEDRRTAKTDDDVQKLNEEEMRHDYLTQSGESQNRGIEHLFLVTHGIGQRLSLRTQSINFIHDVNVLRKTLKAVYASSPDLRSINGDEGSGPGNCRVQVLPVCWRDKVEFPRGRKKKTTDDETDVAEALDEEDPYPTLEDITIDGVAFARSLISDLALDVLLYQSSYRAEIAQTVIEESNRIVALFRQRNPGFRGKIHVVGHSLGSAILFDILCHENRQRRRESMPNPLRVLPNRGPARTERNDTLDFDVDDFYCLGSPIGLFQMLTGRTIAARQPERSASRVGLTRAVDSDCVDDGYAADSKPENGISRPDARQLFNIFYPSDPISYRLEPLIAPSMASVKPHNLPYTKKSLFGVVGPQGLTDIGTKVGQSVSGLFASLSTGISSNLLPASLRISNEEAQLMMKEGLAEEAPGDAMAEKAKEKTSTPNVSATPNSDEDEQLLVDQTGRFATLYSRFQMTDERNAESPLDLETDGKDRKSNKERTAQRKVWALNRNGRVDFSIQEGALDFNPISTIASHIGYWGEEDVSHFMLSQVLSQEEKKQDGKQ</sequence>
<proteinExistence type="predicted"/>